<evidence type="ECO:0000313" key="5">
    <source>
        <dbReference type="Proteomes" id="UP000334340"/>
    </source>
</evidence>
<keyword evidence="5" id="KW-1185">Reference proteome</keyword>
<dbReference type="SUPFAM" id="SSF55729">
    <property type="entry name" value="Acyl-CoA N-acyltransferases (Nat)"/>
    <property type="match status" value="1"/>
</dbReference>
<gene>
    <name evidence="4" type="ORF">MELA_00081</name>
</gene>
<dbReference type="InterPro" id="IPR050832">
    <property type="entry name" value="Bact_Acetyltransf"/>
</dbReference>
<dbReference type="PANTHER" id="PTHR43877:SF2">
    <property type="entry name" value="AMINOALKYLPHOSPHONATE N-ACETYLTRANSFERASE-RELATED"/>
    <property type="match status" value="1"/>
</dbReference>
<evidence type="ECO:0000256" key="2">
    <source>
        <dbReference type="ARBA" id="ARBA00023315"/>
    </source>
</evidence>
<evidence type="ECO:0000313" key="4">
    <source>
        <dbReference type="EMBL" id="VUZ83728.1"/>
    </source>
</evidence>
<evidence type="ECO:0000259" key="3">
    <source>
        <dbReference type="PROSITE" id="PS51186"/>
    </source>
</evidence>
<dbReference type="InterPro" id="IPR000182">
    <property type="entry name" value="GNAT_dom"/>
</dbReference>
<protein>
    <submittedName>
        <fullName evidence="4">Acetyltransferase (GNAT) family protein</fullName>
    </submittedName>
</protein>
<evidence type="ECO:0000256" key="1">
    <source>
        <dbReference type="ARBA" id="ARBA00022679"/>
    </source>
</evidence>
<sequence>MDASLRKNLESYEAYLVERNHSMGCLVAIRRPFVLFINDELTVSSYNYADVVPWSKTPRRERIEEVLAHYRARGHSPHFNFTLETAPEGLVKALQSAGCALRTHKYVMFQLEPGNPPVPADVRVGQTGPEDMPAARRILSVSFGSGGSVWQEPTLRARLVARMRAAGMRQLGVWVDGQLAAAVHLHSAVGVGYITGMATAPEFRGRGLAGLLTAFAACLARDEGAALVALEVATPDAERVYRRIGFGRAAERVEYISPS</sequence>
<accession>A0A564ZGP7</accession>
<keyword evidence="2" id="KW-0012">Acyltransferase</keyword>
<name>A0A564ZGP7_9BACT</name>
<keyword evidence="1 4" id="KW-0808">Transferase</keyword>
<dbReference type="PANTHER" id="PTHR43877">
    <property type="entry name" value="AMINOALKYLPHOSPHONATE N-ACETYLTRANSFERASE-RELATED-RELATED"/>
    <property type="match status" value="1"/>
</dbReference>
<dbReference type="InterPro" id="IPR016181">
    <property type="entry name" value="Acyl_CoA_acyltransferase"/>
</dbReference>
<reference evidence="4 5" key="1">
    <citation type="submission" date="2019-07" db="EMBL/GenBank/DDBJ databases">
        <authorList>
            <person name="Cremers G."/>
        </authorList>
    </citation>
    <scope>NUCLEOTIDE SEQUENCE [LARGE SCALE GENOMIC DNA]</scope>
</reference>
<dbReference type="AlphaFoldDB" id="A0A564ZGP7"/>
<dbReference type="Proteomes" id="UP000334340">
    <property type="component" value="Unassembled WGS sequence"/>
</dbReference>
<feature type="domain" description="N-acetyltransferase" evidence="3">
    <location>
        <begin position="122"/>
        <end position="259"/>
    </location>
</feature>
<dbReference type="EMBL" id="CABIKM010000001">
    <property type="protein sequence ID" value="VUZ83728.1"/>
    <property type="molecule type" value="Genomic_DNA"/>
</dbReference>
<proteinExistence type="predicted"/>
<organism evidence="4 5">
    <name type="scientific">Candidatus Methylomirabilis lanthanidiphila</name>
    <dbReference type="NCBI Taxonomy" id="2211376"/>
    <lineage>
        <taxon>Bacteria</taxon>
        <taxon>Candidatus Methylomirabilota</taxon>
        <taxon>Candidatus Methylomirabilia</taxon>
        <taxon>Candidatus Methylomirabilales</taxon>
        <taxon>Candidatus Methylomirabilaceae</taxon>
        <taxon>Candidatus Methylomirabilis</taxon>
    </lineage>
</organism>
<dbReference type="GO" id="GO:0016747">
    <property type="term" value="F:acyltransferase activity, transferring groups other than amino-acyl groups"/>
    <property type="evidence" value="ECO:0007669"/>
    <property type="project" value="InterPro"/>
</dbReference>
<dbReference type="Gene3D" id="3.40.630.30">
    <property type="match status" value="1"/>
</dbReference>
<dbReference type="CDD" id="cd04301">
    <property type="entry name" value="NAT_SF"/>
    <property type="match status" value="1"/>
</dbReference>
<dbReference type="Pfam" id="PF00583">
    <property type="entry name" value="Acetyltransf_1"/>
    <property type="match status" value="1"/>
</dbReference>
<dbReference type="PROSITE" id="PS51186">
    <property type="entry name" value="GNAT"/>
    <property type="match status" value="1"/>
</dbReference>